<dbReference type="GO" id="GO:0071949">
    <property type="term" value="F:FAD binding"/>
    <property type="evidence" value="ECO:0007669"/>
    <property type="project" value="TreeGrafter"/>
</dbReference>
<comment type="subcellular location">
    <subcellularLocation>
        <location evidence="2">Mitochondrion</location>
    </subcellularLocation>
</comment>
<dbReference type="FunFam" id="3.50.50.60:FF:000034">
    <property type="entry name" value="sulfide:quinone oxidoreductase, mitochondrial"/>
    <property type="match status" value="1"/>
</dbReference>
<dbReference type="GO" id="GO:0005739">
    <property type="term" value="C:mitochondrion"/>
    <property type="evidence" value="ECO:0007669"/>
    <property type="project" value="UniProtKB-SubCell"/>
</dbReference>
<evidence type="ECO:0000256" key="4">
    <source>
        <dbReference type="ARBA" id="ARBA00022719"/>
    </source>
</evidence>
<feature type="domain" description="POPLD" evidence="13">
    <location>
        <begin position="457"/>
        <end position="538"/>
    </location>
</feature>
<dbReference type="Pfam" id="PF08170">
    <property type="entry name" value="POPLD"/>
    <property type="match status" value="1"/>
</dbReference>
<evidence type="ECO:0000259" key="11">
    <source>
        <dbReference type="Pfam" id="PF06978"/>
    </source>
</evidence>
<organism evidence="14 15">
    <name type="scientific">Wallemia ichthyophaga</name>
    <dbReference type="NCBI Taxonomy" id="245174"/>
    <lineage>
        <taxon>Eukaryota</taxon>
        <taxon>Fungi</taxon>
        <taxon>Dikarya</taxon>
        <taxon>Basidiomycota</taxon>
        <taxon>Wallemiomycotina</taxon>
        <taxon>Wallemiomycetes</taxon>
        <taxon>Wallemiales</taxon>
        <taxon>Wallemiaceae</taxon>
        <taxon>Wallemia</taxon>
    </lineage>
</organism>
<name>A0A4T0J9I6_WALIC</name>
<keyword evidence="5" id="KW-0274">FAD</keyword>
<keyword evidence="6" id="KW-0809">Transit peptide</keyword>
<dbReference type="Pfam" id="PF07992">
    <property type="entry name" value="Pyr_redox_2"/>
    <property type="match status" value="1"/>
</dbReference>
<feature type="domain" description="Pop1 N-terminal" evidence="11">
    <location>
        <begin position="99"/>
        <end position="189"/>
    </location>
</feature>
<reference evidence="14 15" key="1">
    <citation type="submission" date="2019-03" db="EMBL/GenBank/DDBJ databases">
        <title>Sequencing 23 genomes of Wallemia ichthyophaga.</title>
        <authorList>
            <person name="Gostincar C."/>
        </authorList>
    </citation>
    <scope>NUCLEOTIDE SEQUENCE [LARGE SCALE GENOMIC DNA]</scope>
    <source>
        <strain evidence="14 15">EXF-6200</strain>
    </source>
</reference>
<dbReference type="InterPro" id="IPR009723">
    <property type="entry name" value="Pop1_N"/>
</dbReference>
<sequence length="1156" mass="127359">MISAAKQKKRAKANHARKIDTQLPSAINVEDHVKARQFEIKALFKAMDSAKSASSTRAFQSLPRHLRRRAASHNPMRVPLRLREKALAELSAPGDVSKLRRKRRKLLRTRMKKQQSSASRTATLRKRQTNKSWLETHIWHAKRMKMANLWGYRVARHPTEKSFRPSIRAARQGCIVHDASYTSLIQLSANQDDILRVLTAVLDRAGESPSSRRYIFGTREMHSYIYQLNAYPSAIIAPISLIWHPADGVRDKRSVWLRCHPSASAKVLETLQIAARGGAGDAEMCGDAEGATSPYTSAVTILNLTGHVNTFDLYGPHSSQVLAGAFKLAKENGRAERIAWQKLAKAATPAHLPTGFVAGFTVDDPRLSFPPRNTKPQKDKPIGVPLTLSTTLASSGIYDAEERRRVFKPRYKKSQLDSRRSVTAPGKPLAMTADDDTLPILIVQKTIEGGLKDSICGYSLIVPAGWGMQVWPSLTHTDARIGGVDQVDQFAAQVGAAHFPESACPTSTANWNEWRRRAGEEEERVMKRPKGKRPHYHSPLPLVPFLEKPFDEMVVDAAEDVEVAMDGQLPTQPAERDPEEAKDSFKTDTNTSQWFMTDELVRLVQDELKKTKEAQEALNTTLSCLQVNNHVSVKDALVQVTLVPVKRGYVDTCGYVYNQGETVGRIATSTFAMNEGKAVAVANMRAETYFDFYSNKPHLERNVLTAFLLAPQQPPMFSRQVSRAAGLTPRFTRGLATPANNHHKILIVGGGTAGVTAAAQIQNRLRDENKSLGAGEIAIVDAAKEHHYQPGWTLIGSGLGKKEDYVRPENSVIPKDVAHIPTNVQSFTPASNTVTTATGETLTYDFLIVAAGLKINFGGVKGLEGALADQSSGVSSIYNPDYAEKAWRDIAAFKSGNAIFTQPAGVIKCAGAPQKVMWMANSQWNNTGVRKDIDLTFATGTPSMFAVPKYSQALEKLRVERDVNGLFGTNLTEVDAANRVAKFSQGEGKTVEKEYNLLHVVPPQAPLEFYKNSPLADESGFVSVDKSTTQHTQYPNVFSIGDCSSLPNSKTAAAISAQSPVLVHNLRKTMEGKPLNAVYDGYASCPLLTGHGELLLAEFKYGGVPKETFAPILGSQDKPNRLFYHLKKDIFPPVYWNYFVKGNWFGTRGPIAPNFD</sequence>
<keyword evidence="3" id="KW-0285">Flavoprotein</keyword>
<dbReference type="Gene3D" id="3.50.50.100">
    <property type="match status" value="1"/>
</dbReference>
<evidence type="ECO:0000256" key="9">
    <source>
        <dbReference type="ARBA" id="ARBA00060891"/>
    </source>
</evidence>
<evidence type="ECO:0000259" key="13">
    <source>
        <dbReference type="Pfam" id="PF08170"/>
    </source>
</evidence>
<dbReference type="InterPro" id="IPR036188">
    <property type="entry name" value="FAD/NAD-bd_sf"/>
</dbReference>
<accession>A0A4T0J9I6</accession>
<keyword evidence="8" id="KW-0496">Mitochondrion</keyword>
<dbReference type="GO" id="GO:0070224">
    <property type="term" value="F:sulfide:quinone oxidoreductase activity"/>
    <property type="evidence" value="ECO:0007669"/>
    <property type="project" value="TreeGrafter"/>
</dbReference>
<dbReference type="Pfam" id="PF06978">
    <property type="entry name" value="POP1_N"/>
    <property type="match status" value="1"/>
</dbReference>
<dbReference type="PRINTS" id="PR00368">
    <property type="entry name" value="FADPNR"/>
</dbReference>
<dbReference type="GO" id="GO:0070221">
    <property type="term" value="P:sulfide oxidation, using sulfide:quinone oxidoreductase"/>
    <property type="evidence" value="ECO:0007669"/>
    <property type="project" value="TreeGrafter"/>
</dbReference>
<dbReference type="InterPro" id="IPR012590">
    <property type="entry name" value="POPLD_dom"/>
</dbReference>
<feature type="domain" description="FAD/NAD(P)-binding" evidence="12">
    <location>
        <begin position="744"/>
        <end position="865"/>
    </location>
</feature>
<keyword evidence="4" id="KW-0874">Quinone</keyword>
<evidence type="ECO:0000256" key="3">
    <source>
        <dbReference type="ARBA" id="ARBA00022630"/>
    </source>
</evidence>
<comment type="cofactor">
    <cofactor evidence="1">
        <name>FAD</name>
        <dbReference type="ChEBI" id="CHEBI:57692"/>
    </cofactor>
</comment>
<dbReference type="InterPro" id="IPR023753">
    <property type="entry name" value="FAD/NAD-binding_dom"/>
</dbReference>
<evidence type="ECO:0000256" key="8">
    <source>
        <dbReference type="ARBA" id="ARBA00023128"/>
    </source>
</evidence>
<dbReference type="PANTHER" id="PTHR10632:SF2">
    <property type="entry name" value="SULFIDE:QUINONE OXIDOREDUCTASE, MITOCHONDRIAL"/>
    <property type="match status" value="1"/>
</dbReference>
<dbReference type="Proteomes" id="UP000310689">
    <property type="component" value="Unassembled WGS sequence"/>
</dbReference>
<keyword evidence="7" id="KW-0560">Oxidoreductase</keyword>
<evidence type="ECO:0000256" key="6">
    <source>
        <dbReference type="ARBA" id="ARBA00022946"/>
    </source>
</evidence>
<evidence type="ECO:0000259" key="12">
    <source>
        <dbReference type="Pfam" id="PF07992"/>
    </source>
</evidence>
<dbReference type="AlphaFoldDB" id="A0A4T0J9I6"/>
<dbReference type="PANTHER" id="PTHR10632">
    <property type="entry name" value="SULFIDE:QUINONE OXIDOREDUCTASE"/>
    <property type="match status" value="1"/>
</dbReference>
<gene>
    <name evidence="14" type="ORF">E3P86_01196</name>
</gene>
<evidence type="ECO:0000256" key="5">
    <source>
        <dbReference type="ARBA" id="ARBA00022827"/>
    </source>
</evidence>
<protein>
    <recommendedName>
        <fullName evidence="10">Sulfide:quinone oxidoreductase, mitochondrial</fullName>
    </recommendedName>
</protein>
<comment type="similarity">
    <text evidence="9">Belongs to the SQRD family.</text>
</comment>
<evidence type="ECO:0000256" key="10">
    <source>
        <dbReference type="ARBA" id="ARBA00070160"/>
    </source>
</evidence>
<evidence type="ECO:0000313" key="15">
    <source>
        <dbReference type="Proteomes" id="UP000310689"/>
    </source>
</evidence>
<dbReference type="SUPFAM" id="SSF51905">
    <property type="entry name" value="FAD/NAD(P)-binding domain"/>
    <property type="match status" value="2"/>
</dbReference>
<proteinExistence type="inferred from homology"/>
<evidence type="ECO:0000313" key="14">
    <source>
        <dbReference type="EMBL" id="TIB39293.1"/>
    </source>
</evidence>
<dbReference type="InterPro" id="IPR015904">
    <property type="entry name" value="Sulphide_quinone_reductase"/>
</dbReference>
<evidence type="ECO:0000256" key="2">
    <source>
        <dbReference type="ARBA" id="ARBA00004173"/>
    </source>
</evidence>
<comment type="caution">
    <text evidence="14">The sequence shown here is derived from an EMBL/GenBank/DDBJ whole genome shotgun (WGS) entry which is preliminary data.</text>
</comment>
<evidence type="ECO:0000256" key="7">
    <source>
        <dbReference type="ARBA" id="ARBA00023002"/>
    </source>
</evidence>
<dbReference type="EMBL" id="SPOI01000036">
    <property type="protein sequence ID" value="TIB39293.1"/>
    <property type="molecule type" value="Genomic_DNA"/>
</dbReference>
<evidence type="ECO:0000256" key="1">
    <source>
        <dbReference type="ARBA" id="ARBA00001974"/>
    </source>
</evidence>
<dbReference type="GO" id="GO:0048038">
    <property type="term" value="F:quinone binding"/>
    <property type="evidence" value="ECO:0007669"/>
    <property type="project" value="UniProtKB-KW"/>
</dbReference>